<reference evidence="2 3" key="1">
    <citation type="submission" date="2020-07" db="EMBL/GenBank/DDBJ databases">
        <title>Endozoicomonas sp. nov., isolated from sediment.</title>
        <authorList>
            <person name="Gu T."/>
        </authorList>
    </citation>
    <scope>NUCLEOTIDE SEQUENCE [LARGE SCALE GENOMIC DNA]</scope>
    <source>
        <strain evidence="2 3">SM1973</strain>
    </source>
</reference>
<keyword evidence="3" id="KW-1185">Reference proteome</keyword>
<comment type="caution">
    <text evidence="2">The sequence shown here is derived from an EMBL/GenBank/DDBJ whole genome shotgun (WGS) entry which is preliminary data.</text>
</comment>
<evidence type="ECO:0000259" key="1">
    <source>
        <dbReference type="Pfam" id="PF13614"/>
    </source>
</evidence>
<dbReference type="Pfam" id="PF13614">
    <property type="entry name" value="AAA_31"/>
    <property type="match status" value="1"/>
</dbReference>
<dbReference type="AlphaFoldDB" id="A0A853INR4"/>
<dbReference type="Gene3D" id="3.40.50.300">
    <property type="entry name" value="P-loop containing nucleotide triphosphate hydrolases"/>
    <property type="match status" value="1"/>
</dbReference>
<dbReference type="SUPFAM" id="SSF52540">
    <property type="entry name" value="P-loop containing nucleoside triphosphate hydrolases"/>
    <property type="match status" value="1"/>
</dbReference>
<dbReference type="Proteomes" id="UP000569732">
    <property type="component" value="Unassembled WGS sequence"/>
</dbReference>
<dbReference type="PANTHER" id="PTHR13696">
    <property type="entry name" value="P-LOOP CONTAINING NUCLEOSIDE TRIPHOSPHATE HYDROLASE"/>
    <property type="match status" value="1"/>
</dbReference>
<gene>
    <name evidence="2" type="ORF">H0A36_26110</name>
</gene>
<dbReference type="CDD" id="cd02042">
    <property type="entry name" value="ParAB_family"/>
    <property type="match status" value="1"/>
</dbReference>
<name>A0A853INR4_9GAMM</name>
<organism evidence="2 3">
    <name type="scientific">Spartinivicinus marinus</name>
    <dbReference type="NCBI Taxonomy" id="2994442"/>
    <lineage>
        <taxon>Bacteria</taxon>
        <taxon>Pseudomonadati</taxon>
        <taxon>Pseudomonadota</taxon>
        <taxon>Gammaproteobacteria</taxon>
        <taxon>Oceanospirillales</taxon>
        <taxon>Zooshikellaceae</taxon>
        <taxon>Spartinivicinus</taxon>
    </lineage>
</organism>
<feature type="domain" description="AAA" evidence="1">
    <location>
        <begin position="3"/>
        <end position="185"/>
    </location>
</feature>
<sequence>MTNITAISNQKGGVGKTTVAVNLGKNLAGMGKKVLLIDNDPQGNLSMAIFGDDMPEEIIKTGSDGISKPGISNCFHLYKEQSNVKPYAVSETLHIIGSTKHLSEVTTKPFEVIFEFRDNIEAVRDQYDEIIIDCLPSFGVLQTAAHMTADHLLIPTHLEEFSVKGLEEQLQTANNTKRRLNPKLNFLGILANEVSAQKVLVEEHYYNDLKSRHNGHLFETKITKSAKIKESHALCKSIYEYKKNSDQARQYQEFTREYLERVDANG</sequence>
<protein>
    <submittedName>
        <fullName evidence="2">ParA family protein</fullName>
    </submittedName>
</protein>
<dbReference type="InterPro" id="IPR025669">
    <property type="entry name" value="AAA_dom"/>
</dbReference>
<evidence type="ECO:0000313" key="2">
    <source>
        <dbReference type="EMBL" id="NYZ69496.1"/>
    </source>
</evidence>
<dbReference type="PANTHER" id="PTHR13696:SF52">
    <property type="entry name" value="PARA FAMILY PROTEIN CT_582"/>
    <property type="match status" value="1"/>
</dbReference>
<dbReference type="InterPro" id="IPR027417">
    <property type="entry name" value="P-loop_NTPase"/>
</dbReference>
<evidence type="ECO:0000313" key="3">
    <source>
        <dbReference type="Proteomes" id="UP000569732"/>
    </source>
</evidence>
<dbReference type="RefSeq" id="WP_180571482.1">
    <property type="nucleotide sequence ID" value="NZ_JACCKB010000093.1"/>
</dbReference>
<dbReference type="PIRSF" id="PIRSF009320">
    <property type="entry name" value="Nuc_binding_HP_1000"/>
    <property type="match status" value="1"/>
</dbReference>
<proteinExistence type="predicted"/>
<dbReference type="EMBL" id="JACCKB010000093">
    <property type="protein sequence ID" value="NYZ69496.1"/>
    <property type="molecule type" value="Genomic_DNA"/>
</dbReference>
<accession>A0A853INR4</accession>
<dbReference type="InterPro" id="IPR050678">
    <property type="entry name" value="DNA_Partitioning_ATPase"/>
</dbReference>